<keyword evidence="3" id="KW-0539">Nucleus</keyword>
<evidence type="ECO:0000313" key="8">
    <source>
        <dbReference type="Proteomes" id="UP000719412"/>
    </source>
</evidence>
<name>A0A8J6H844_TENMO</name>
<dbReference type="InterPro" id="IPR052285">
    <property type="entry name" value="NEXT_complex_subunit"/>
</dbReference>
<organism evidence="7 8">
    <name type="scientific">Tenebrio molitor</name>
    <name type="common">Yellow mealworm beetle</name>
    <dbReference type="NCBI Taxonomy" id="7067"/>
    <lineage>
        <taxon>Eukaryota</taxon>
        <taxon>Metazoa</taxon>
        <taxon>Ecdysozoa</taxon>
        <taxon>Arthropoda</taxon>
        <taxon>Hexapoda</taxon>
        <taxon>Insecta</taxon>
        <taxon>Pterygota</taxon>
        <taxon>Neoptera</taxon>
        <taxon>Endopterygota</taxon>
        <taxon>Coleoptera</taxon>
        <taxon>Polyphaga</taxon>
        <taxon>Cucujiformia</taxon>
        <taxon>Tenebrionidae</taxon>
        <taxon>Tenebrio</taxon>
    </lineage>
</organism>
<evidence type="ECO:0000256" key="2">
    <source>
        <dbReference type="ARBA" id="ARBA00022884"/>
    </source>
</evidence>
<dbReference type="SMART" id="SM00360">
    <property type="entry name" value="RRM"/>
    <property type="match status" value="1"/>
</dbReference>
<dbReference type="Proteomes" id="UP000719412">
    <property type="component" value="Unassembled WGS sequence"/>
</dbReference>
<dbReference type="PANTHER" id="PTHR13798:SF11">
    <property type="entry name" value="RNA-BINDING PROTEIN 7-RELATED"/>
    <property type="match status" value="1"/>
</dbReference>
<accession>A0A8J6H844</accession>
<feature type="domain" description="RRM" evidence="6">
    <location>
        <begin position="11"/>
        <end position="88"/>
    </location>
</feature>
<dbReference type="InterPro" id="IPR000504">
    <property type="entry name" value="RRM_dom"/>
</dbReference>
<dbReference type="PANTHER" id="PTHR13798">
    <property type="entry name" value="RNA BINDING MOTIF RBM PROTEIN -RELATED"/>
    <property type="match status" value="1"/>
</dbReference>
<proteinExistence type="predicted"/>
<comment type="caution">
    <text evidence="7">The sequence shown here is derived from an EMBL/GenBank/DDBJ whole genome shotgun (WGS) entry which is preliminary data.</text>
</comment>
<protein>
    <recommendedName>
        <fullName evidence="6">RRM domain-containing protein</fullName>
    </recommendedName>
</protein>
<dbReference type="EMBL" id="JABDTM020028396">
    <property type="protein sequence ID" value="KAH0809013.1"/>
    <property type="molecule type" value="Genomic_DNA"/>
</dbReference>
<dbReference type="OrthoDB" id="407442at2759"/>
<evidence type="ECO:0000256" key="1">
    <source>
        <dbReference type="ARBA" id="ARBA00004642"/>
    </source>
</evidence>
<keyword evidence="2 4" id="KW-0694">RNA-binding</keyword>
<evidence type="ECO:0000259" key="6">
    <source>
        <dbReference type="PROSITE" id="PS50102"/>
    </source>
</evidence>
<dbReference type="GO" id="GO:0000381">
    <property type="term" value="P:regulation of alternative mRNA splicing, via spliceosome"/>
    <property type="evidence" value="ECO:0007669"/>
    <property type="project" value="TreeGrafter"/>
</dbReference>
<dbReference type="GO" id="GO:0005654">
    <property type="term" value="C:nucleoplasm"/>
    <property type="evidence" value="ECO:0007669"/>
    <property type="project" value="UniProtKB-SubCell"/>
</dbReference>
<dbReference type="Pfam" id="PF00076">
    <property type="entry name" value="RRM_1"/>
    <property type="match status" value="1"/>
</dbReference>
<comment type="subcellular location">
    <subcellularLocation>
        <location evidence="1">Nucleus</location>
        <location evidence="1">Nucleoplasm</location>
    </subcellularLocation>
</comment>
<feature type="region of interest" description="Disordered" evidence="5">
    <location>
        <begin position="115"/>
        <end position="172"/>
    </location>
</feature>
<evidence type="ECO:0000256" key="5">
    <source>
        <dbReference type="SAM" id="MobiDB-lite"/>
    </source>
</evidence>
<dbReference type="PROSITE" id="PS50102">
    <property type="entry name" value="RRM"/>
    <property type="match status" value="1"/>
</dbReference>
<reference evidence="7" key="2">
    <citation type="submission" date="2021-08" db="EMBL/GenBank/DDBJ databases">
        <authorList>
            <person name="Eriksson T."/>
        </authorList>
    </citation>
    <scope>NUCLEOTIDE SEQUENCE</scope>
    <source>
        <strain evidence="7">Stoneville</strain>
        <tissue evidence="7">Whole head</tissue>
    </source>
</reference>
<dbReference type="AlphaFoldDB" id="A0A8J6H844"/>
<reference evidence="7" key="1">
    <citation type="journal article" date="2020" name="J Insects Food Feed">
        <title>The yellow mealworm (Tenebrio molitor) genome: a resource for the emerging insects as food and feed industry.</title>
        <authorList>
            <person name="Eriksson T."/>
            <person name="Andere A."/>
            <person name="Kelstrup H."/>
            <person name="Emery V."/>
            <person name="Picard C."/>
        </authorList>
    </citation>
    <scope>NUCLEOTIDE SEQUENCE</scope>
    <source>
        <strain evidence="7">Stoneville</strain>
        <tissue evidence="7">Whole head</tissue>
    </source>
</reference>
<evidence type="ECO:0000313" key="7">
    <source>
        <dbReference type="EMBL" id="KAH0809013.1"/>
    </source>
</evidence>
<dbReference type="GO" id="GO:0003727">
    <property type="term" value="F:single-stranded RNA binding"/>
    <property type="evidence" value="ECO:0007669"/>
    <property type="project" value="TreeGrafter"/>
</dbReference>
<gene>
    <name evidence="7" type="ORF">GEV33_013782</name>
</gene>
<keyword evidence="8" id="KW-1185">Reference proteome</keyword>
<evidence type="ECO:0000256" key="3">
    <source>
        <dbReference type="ARBA" id="ARBA00023242"/>
    </source>
</evidence>
<evidence type="ECO:0000256" key="4">
    <source>
        <dbReference type="PROSITE-ProRule" id="PRU00176"/>
    </source>
</evidence>
<dbReference type="CDD" id="cd12336">
    <property type="entry name" value="RRM_RBM7_like"/>
    <property type="match status" value="1"/>
</dbReference>
<sequence>MQQFNMDEESRTLWCGNLSEKVTEELLYELFLQAAPLQRVRIPTDKTGRKSNYAFITVKHAISVEYVVQLLDGTSLYDRRISIKPRNSSANAQRGPPQPNAVNINDLLLLGQLLQPPLNHGTPTTHHYQHNFHNDRSHNRPYHRQDSRNAGRQSWGADKGGYSNKRNRRRYY</sequence>
<feature type="compositionally biased region" description="Basic and acidic residues" evidence="5">
    <location>
        <begin position="132"/>
        <end position="149"/>
    </location>
</feature>